<proteinExistence type="predicted"/>
<evidence type="ECO:0000313" key="1">
    <source>
        <dbReference type="EMBL" id="CAG5075174.1"/>
    </source>
</evidence>
<protein>
    <submittedName>
        <fullName evidence="1">Uncharacterized protein</fullName>
    </submittedName>
</protein>
<organism evidence="1 2">
    <name type="scientific">Cotesia congregata</name>
    <name type="common">Parasitoid wasp</name>
    <name type="synonym">Apanteles congregatus</name>
    <dbReference type="NCBI Taxonomy" id="51543"/>
    <lineage>
        <taxon>Eukaryota</taxon>
        <taxon>Metazoa</taxon>
        <taxon>Ecdysozoa</taxon>
        <taxon>Arthropoda</taxon>
        <taxon>Hexapoda</taxon>
        <taxon>Insecta</taxon>
        <taxon>Pterygota</taxon>
        <taxon>Neoptera</taxon>
        <taxon>Endopterygota</taxon>
        <taxon>Hymenoptera</taxon>
        <taxon>Apocrita</taxon>
        <taxon>Ichneumonoidea</taxon>
        <taxon>Braconidae</taxon>
        <taxon>Microgastrinae</taxon>
        <taxon>Cotesia</taxon>
    </lineage>
</organism>
<gene>
    <name evidence="1" type="ORF">HICCMSTLAB_LOCUS1328</name>
</gene>
<comment type="caution">
    <text evidence="1">The sequence shown here is derived from an EMBL/GenBank/DDBJ whole genome shotgun (WGS) entry which is preliminary data.</text>
</comment>
<name>A0A8J2EC01_COTCN</name>
<sequence length="71" mass="8360">MINNKNNLHVNEVVNLIKLVKHHQKVQSEIAFVSCYTKNTNYKSVIAPYFDYFSSLILNFSENKLKIQTHF</sequence>
<evidence type="ECO:0000313" key="2">
    <source>
        <dbReference type="Proteomes" id="UP000786811"/>
    </source>
</evidence>
<reference evidence="1" key="1">
    <citation type="submission" date="2021-04" db="EMBL/GenBank/DDBJ databases">
        <authorList>
            <person name="Chebbi M.A.C M."/>
        </authorList>
    </citation>
    <scope>NUCLEOTIDE SEQUENCE</scope>
</reference>
<keyword evidence="2" id="KW-1185">Reference proteome</keyword>
<dbReference type="AlphaFoldDB" id="A0A8J2EC01"/>
<accession>A0A8J2EC01</accession>
<dbReference type="OrthoDB" id="7553311at2759"/>
<dbReference type="EMBL" id="CAJNRD030001116">
    <property type="protein sequence ID" value="CAG5075174.1"/>
    <property type="molecule type" value="Genomic_DNA"/>
</dbReference>
<dbReference type="Proteomes" id="UP000786811">
    <property type="component" value="Unassembled WGS sequence"/>
</dbReference>